<evidence type="ECO:0000256" key="1">
    <source>
        <dbReference type="SAM" id="MobiDB-lite"/>
    </source>
</evidence>
<feature type="non-terminal residue" evidence="2">
    <location>
        <position position="93"/>
    </location>
</feature>
<reference evidence="2" key="1">
    <citation type="journal article" date="2010" name="Environ. Microbiol.">
        <title>The metavirome of a hypersaline environment.</title>
        <authorList>
            <person name="Santos F."/>
            <person name="Yarza P."/>
            <person name="Parro V."/>
            <person name="Briones C."/>
            <person name="Anton J."/>
        </authorList>
    </citation>
    <scope>NUCLEOTIDE SEQUENCE</scope>
</reference>
<feature type="region of interest" description="Disordered" evidence="1">
    <location>
        <begin position="1"/>
        <end position="93"/>
    </location>
</feature>
<name>D5L2N0_9VIRU</name>
<protein>
    <submittedName>
        <fullName evidence="2">Uncharacterized protein</fullName>
    </submittedName>
</protein>
<dbReference type="EMBL" id="GU735348">
    <property type="protein sequence ID" value="ADE29290.1"/>
    <property type="molecule type" value="Genomic_DNA"/>
</dbReference>
<evidence type="ECO:0000313" key="2">
    <source>
        <dbReference type="EMBL" id="ADE29290.1"/>
    </source>
</evidence>
<proteinExistence type="predicted"/>
<organism evidence="2">
    <name type="scientific">uncultured virus</name>
    <dbReference type="NCBI Taxonomy" id="340016"/>
    <lineage>
        <taxon>Viruses</taxon>
        <taxon>environmental samples</taxon>
    </lineage>
</organism>
<feature type="compositionally biased region" description="Acidic residues" evidence="1">
    <location>
        <begin position="51"/>
        <end position="62"/>
    </location>
</feature>
<sequence length="93" mass="10105">MVSIRDDAIPDAETLADPSTNPFRGTIFGPDYTTIDPTGKWEYQDPTENPNSDEYESPDLDFGDPTPGPPDDDPNSDTDTNPLSGVDIYPRAG</sequence>
<accession>D5L2N0</accession>